<protein>
    <recommendedName>
        <fullName evidence="2">UPF0235 protein THIOM_005350</fullName>
    </recommendedName>
</protein>
<dbReference type="Pfam" id="PF02594">
    <property type="entry name" value="DUF167"/>
    <property type="match status" value="1"/>
</dbReference>
<evidence type="ECO:0000256" key="2">
    <source>
        <dbReference type="HAMAP-Rule" id="MF_00634"/>
    </source>
</evidence>
<dbReference type="GO" id="GO:0005737">
    <property type="term" value="C:cytoplasm"/>
    <property type="evidence" value="ECO:0007669"/>
    <property type="project" value="TreeGrafter"/>
</dbReference>
<dbReference type="InterPro" id="IPR003746">
    <property type="entry name" value="DUF167"/>
</dbReference>
<sequence>MTFYQWQAEDLVLFVRVQPRASRAGIVGVHGDRLKVKITSAPVDGQANADLCKLFSKVFGVAKSQVILQSGQTSREKCLLVKSPKKLPDLITVRSPRFILDVS</sequence>
<reference evidence="3 4" key="1">
    <citation type="submission" date="2016-05" db="EMBL/GenBank/DDBJ databases">
        <title>Single-cell genome of chain-forming Candidatus Thiomargarita nelsonii and comparison to other large sulfur-oxidizing bacteria.</title>
        <authorList>
            <person name="Winkel M."/>
            <person name="Salman V."/>
            <person name="Woyke T."/>
            <person name="Schulz-Vogt H."/>
            <person name="Richter M."/>
            <person name="Flood B."/>
            <person name="Bailey J."/>
            <person name="Amann R."/>
            <person name="Mussmann M."/>
        </authorList>
    </citation>
    <scope>NUCLEOTIDE SEQUENCE [LARGE SCALE GENOMIC DNA]</scope>
    <source>
        <strain evidence="3 4">THI036</strain>
    </source>
</reference>
<dbReference type="SUPFAM" id="SSF69786">
    <property type="entry name" value="YggU-like"/>
    <property type="match status" value="1"/>
</dbReference>
<organism evidence="3 4">
    <name type="scientific">Candidatus Thiomargarita nelsonii</name>
    <dbReference type="NCBI Taxonomy" id="1003181"/>
    <lineage>
        <taxon>Bacteria</taxon>
        <taxon>Pseudomonadati</taxon>
        <taxon>Pseudomonadota</taxon>
        <taxon>Gammaproteobacteria</taxon>
        <taxon>Thiotrichales</taxon>
        <taxon>Thiotrichaceae</taxon>
        <taxon>Thiomargarita</taxon>
    </lineage>
</organism>
<evidence type="ECO:0000313" key="3">
    <source>
        <dbReference type="EMBL" id="OAD19038.1"/>
    </source>
</evidence>
<proteinExistence type="inferred from homology"/>
<dbReference type="PANTHER" id="PTHR13420:SF7">
    <property type="entry name" value="UPF0235 PROTEIN C15ORF40"/>
    <property type="match status" value="1"/>
</dbReference>
<name>A0A176RTH0_9GAMM</name>
<dbReference type="EMBL" id="LUTY01002972">
    <property type="protein sequence ID" value="OAD19038.1"/>
    <property type="molecule type" value="Genomic_DNA"/>
</dbReference>
<comment type="caution">
    <text evidence="3">The sequence shown here is derived from an EMBL/GenBank/DDBJ whole genome shotgun (WGS) entry which is preliminary data.</text>
</comment>
<evidence type="ECO:0000256" key="1">
    <source>
        <dbReference type="ARBA" id="ARBA00010364"/>
    </source>
</evidence>
<dbReference type="NCBIfam" id="TIGR00251">
    <property type="entry name" value="DUF167 family protein"/>
    <property type="match status" value="1"/>
</dbReference>
<gene>
    <name evidence="3" type="ORF">THIOM_005350</name>
</gene>
<dbReference type="AlphaFoldDB" id="A0A176RTH0"/>
<dbReference type="PANTHER" id="PTHR13420">
    <property type="entry name" value="UPF0235 PROTEIN C15ORF40"/>
    <property type="match status" value="1"/>
</dbReference>
<dbReference type="Proteomes" id="UP000076962">
    <property type="component" value="Unassembled WGS sequence"/>
</dbReference>
<dbReference type="SMART" id="SM01152">
    <property type="entry name" value="DUF167"/>
    <property type="match status" value="1"/>
</dbReference>
<comment type="similarity">
    <text evidence="1 2">Belongs to the UPF0235 family.</text>
</comment>
<dbReference type="Gene3D" id="3.30.1200.10">
    <property type="entry name" value="YggU-like"/>
    <property type="match status" value="1"/>
</dbReference>
<dbReference type="HAMAP" id="MF_00634">
    <property type="entry name" value="UPF0235"/>
    <property type="match status" value="1"/>
</dbReference>
<evidence type="ECO:0000313" key="4">
    <source>
        <dbReference type="Proteomes" id="UP000076962"/>
    </source>
</evidence>
<accession>A0A176RTH0</accession>
<dbReference type="InterPro" id="IPR036591">
    <property type="entry name" value="YggU-like_sf"/>
</dbReference>
<keyword evidence="4" id="KW-1185">Reference proteome</keyword>